<feature type="signal peptide" evidence="2">
    <location>
        <begin position="1"/>
        <end position="22"/>
    </location>
</feature>
<comment type="caution">
    <text evidence="3">The sequence shown here is derived from an EMBL/GenBank/DDBJ whole genome shotgun (WGS) entry which is preliminary data.</text>
</comment>
<protein>
    <recommendedName>
        <fullName evidence="5">Nucleic acid binding protein</fullName>
    </recommendedName>
</protein>
<dbReference type="Proteomes" id="UP000629619">
    <property type="component" value="Unassembled WGS sequence"/>
</dbReference>
<evidence type="ECO:0000256" key="2">
    <source>
        <dbReference type="SAM" id="SignalP"/>
    </source>
</evidence>
<dbReference type="PROSITE" id="PS51257">
    <property type="entry name" value="PROKAR_LIPOPROTEIN"/>
    <property type="match status" value="1"/>
</dbReference>
<feature type="chain" id="PRO_5037158346" description="Nucleic acid binding protein" evidence="2">
    <location>
        <begin position="23"/>
        <end position="128"/>
    </location>
</feature>
<dbReference type="AlphaFoldDB" id="A0A919TMY3"/>
<dbReference type="RefSeq" id="WP_239102902.1">
    <property type="nucleotide sequence ID" value="NZ_BOMW01000050.1"/>
</dbReference>
<evidence type="ECO:0000256" key="1">
    <source>
        <dbReference type="SAM" id="MobiDB-lite"/>
    </source>
</evidence>
<reference evidence="3" key="1">
    <citation type="submission" date="2021-01" db="EMBL/GenBank/DDBJ databases">
        <title>Whole genome shotgun sequence of Actinoplanes siamensis NBRC 109076.</title>
        <authorList>
            <person name="Komaki H."/>
            <person name="Tamura T."/>
        </authorList>
    </citation>
    <scope>NUCLEOTIDE SEQUENCE</scope>
    <source>
        <strain evidence="3">NBRC 109076</strain>
    </source>
</reference>
<organism evidence="3 4">
    <name type="scientific">Actinoplanes siamensis</name>
    <dbReference type="NCBI Taxonomy" id="1223317"/>
    <lineage>
        <taxon>Bacteria</taxon>
        <taxon>Bacillati</taxon>
        <taxon>Actinomycetota</taxon>
        <taxon>Actinomycetes</taxon>
        <taxon>Micromonosporales</taxon>
        <taxon>Micromonosporaceae</taxon>
        <taxon>Actinoplanes</taxon>
    </lineage>
</organism>
<evidence type="ECO:0008006" key="5">
    <source>
        <dbReference type="Google" id="ProtNLM"/>
    </source>
</evidence>
<name>A0A919TMY3_9ACTN</name>
<sequence length="128" mass="12976">MIRRTVVPAALLLLTIGGCANAPDQTGSSGSVPSAPVASSPIPELTMPSKPVLGSTTSITGTVVAGVEPNCLLLQEQNGTHLLVFRDDALRASARPGSKVRVTGAPQPGMMTTCQQGEPFLVSAVTPG</sequence>
<accession>A0A919TMY3</accession>
<keyword evidence="2" id="KW-0732">Signal</keyword>
<keyword evidence="4" id="KW-1185">Reference proteome</keyword>
<feature type="region of interest" description="Disordered" evidence="1">
    <location>
        <begin position="25"/>
        <end position="53"/>
    </location>
</feature>
<dbReference type="EMBL" id="BOMW01000050">
    <property type="protein sequence ID" value="GIF07495.1"/>
    <property type="molecule type" value="Genomic_DNA"/>
</dbReference>
<proteinExistence type="predicted"/>
<evidence type="ECO:0000313" key="4">
    <source>
        <dbReference type="Proteomes" id="UP000629619"/>
    </source>
</evidence>
<feature type="compositionally biased region" description="Low complexity" evidence="1">
    <location>
        <begin position="27"/>
        <end position="40"/>
    </location>
</feature>
<evidence type="ECO:0000313" key="3">
    <source>
        <dbReference type="EMBL" id="GIF07495.1"/>
    </source>
</evidence>
<gene>
    <name evidence="3" type="ORF">Asi03nite_50330</name>
</gene>